<dbReference type="InterPro" id="IPR028049">
    <property type="entry name" value="Imm-NTF2"/>
</dbReference>
<dbReference type="EMBL" id="AXZL01000068">
    <property type="protein sequence ID" value="ESE40908.1"/>
    <property type="molecule type" value="Genomic_DNA"/>
</dbReference>
<evidence type="ECO:0000313" key="3">
    <source>
        <dbReference type="Proteomes" id="UP000017548"/>
    </source>
</evidence>
<reference evidence="2 3" key="1">
    <citation type="journal article" date="2013" name="Genome Announc.">
        <title>Draft Genome Sequence of Shewanella decolorationis S12, a Dye-Degrading Bacterium Isolated from a Wastewater Treatment Plant.</title>
        <authorList>
            <person name="Xu M."/>
            <person name="Fang Y."/>
            <person name="Liu J."/>
            <person name="Chen X."/>
            <person name="Sun G."/>
            <person name="Guo J."/>
            <person name="Hua Z."/>
            <person name="Tu Q."/>
            <person name="Wu L."/>
            <person name="Zhou J."/>
            <person name="Liu X."/>
        </authorList>
    </citation>
    <scope>NUCLEOTIDE SEQUENCE [LARGE SCALE GENOMIC DNA]</scope>
    <source>
        <strain evidence="2 3">S12</strain>
    </source>
</reference>
<evidence type="ECO:0000313" key="2">
    <source>
        <dbReference type="EMBL" id="ESE40908.1"/>
    </source>
</evidence>
<accession>A0ABN0PLH7</accession>
<proteinExistence type="predicted"/>
<feature type="domain" description="NTF2 fold immunity protein" evidence="1">
    <location>
        <begin position="59"/>
        <end position="153"/>
    </location>
</feature>
<dbReference type="RefSeq" id="WP_023267450.1">
    <property type="nucleotide sequence ID" value="NZ_AXZL01000068.1"/>
</dbReference>
<evidence type="ECO:0000259" key="1">
    <source>
        <dbReference type="Pfam" id="PF15655"/>
    </source>
</evidence>
<comment type="caution">
    <text evidence="2">The sequence shown here is derived from an EMBL/GenBank/DDBJ whole genome shotgun (WGS) entry which is preliminary data.</text>
</comment>
<dbReference type="Proteomes" id="UP000017548">
    <property type="component" value="Unassembled WGS sequence"/>
</dbReference>
<gene>
    <name evidence="2" type="ORF">SHD_2465</name>
</gene>
<organism evidence="2 3">
    <name type="scientific">Shewanella decolorationis S12</name>
    <dbReference type="NCBI Taxonomy" id="1353536"/>
    <lineage>
        <taxon>Bacteria</taxon>
        <taxon>Pseudomonadati</taxon>
        <taxon>Pseudomonadota</taxon>
        <taxon>Gammaproteobacteria</taxon>
        <taxon>Alteromonadales</taxon>
        <taxon>Shewanellaceae</taxon>
        <taxon>Shewanella</taxon>
    </lineage>
</organism>
<sequence length="157" mass="18686">MNDIELKAYLTQRVLSFSQSWNEIENNLYAKYQAEEEALRKAVPETEFHYAERTDWFALLNEQISPLFDGFCTDKPRVYGGKVRNSFGFPSKFNGCDHPLELLVNLKHKSRAEIYVKTNTHFEDEYLFIVLKKADEWRIDSYKNRRYGNEKWSTQIL</sequence>
<name>A0ABN0PLH7_9GAMM</name>
<keyword evidence="3" id="KW-1185">Reference proteome</keyword>
<protein>
    <submittedName>
        <fullName evidence="2">Ankyrin repeat protein</fullName>
    </submittedName>
</protein>
<dbReference type="Pfam" id="PF15655">
    <property type="entry name" value="Imm-NTF2"/>
    <property type="match status" value="1"/>
</dbReference>